<dbReference type="InterPro" id="IPR003961">
    <property type="entry name" value="FN3_dom"/>
</dbReference>
<dbReference type="eggNOG" id="KOG3513">
    <property type="taxonomic scope" value="Eukaryota"/>
</dbReference>
<evidence type="ECO:0000256" key="6">
    <source>
        <dbReference type="ARBA" id="ARBA00022737"/>
    </source>
</evidence>
<feature type="domain" description="Ig-like" evidence="13">
    <location>
        <begin position="86"/>
        <end position="180"/>
    </location>
</feature>
<dbReference type="FunFam" id="2.60.40.10:FF:000064">
    <property type="entry name" value="Contactin 1"/>
    <property type="match status" value="1"/>
</dbReference>
<dbReference type="SUPFAM" id="SSF49265">
    <property type="entry name" value="Fibronectin type III"/>
    <property type="match status" value="2"/>
</dbReference>
<evidence type="ECO:0000256" key="5">
    <source>
        <dbReference type="ARBA" id="ARBA00022729"/>
    </source>
</evidence>
<evidence type="ECO:0000259" key="14">
    <source>
        <dbReference type="PROSITE" id="PS50853"/>
    </source>
</evidence>
<dbReference type="KEGG" id="hro:HELRODRAFT_185513"/>
<evidence type="ECO:0000256" key="9">
    <source>
        <dbReference type="ARBA" id="ARBA00023157"/>
    </source>
</evidence>
<evidence type="ECO:0000313" key="15">
    <source>
        <dbReference type="EMBL" id="ESO05253.1"/>
    </source>
</evidence>
<dbReference type="FunCoup" id="T1FMX1">
    <property type="interactions" value="368"/>
</dbReference>
<evidence type="ECO:0000313" key="16">
    <source>
        <dbReference type="EnsemblMetazoa" id="HelroP185513"/>
    </source>
</evidence>
<dbReference type="FunFam" id="2.60.40.10:FF:000032">
    <property type="entry name" value="palladin isoform X1"/>
    <property type="match status" value="1"/>
</dbReference>
<dbReference type="InterPro" id="IPR013783">
    <property type="entry name" value="Ig-like_fold"/>
</dbReference>
<dbReference type="EMBL" id="AMQM01003904">
    <property type="status" value="NOT_ANNOTATED_CDS"/>
    <property type="molecule type" value="Genomic_DNA"/>
</dbReference>
<dbReference type="STRING" id="6412.T1FMX1"/>
<dbReference type="GO" id="GO:0007411">
    <property type="term" value="P:axon guidance"/>
    <property type="evidence" value="ECO:0000318"/>
    <property type="project" value="GO_Central"/>
</dbReference>
<dbReference type="PROSITE" id="PS50835">
    <property type="entry name" value="IG_LIKE"/>
    <property type="match status" value="6"/>
</dbReference>
<gene>
    <name evidence="16" type="primary">20210170</name>
    <name evidence="15" type="ORF">HELRODRAFT_185513</name>
</gene>
<reference evidence="17" key="1">
    <citation type="submission" date="2012-12" db="EMBL/GenBank/DDBJ databases">
        <authorList>
            <person name="Hellsten U."/>
            <person name="Grimwood J."/>
            <person name="Chapman J.A."/>
            <person name="Shapiro H."/>
            <person name="Aerts A."/>
            <person name="Otillar R.P."/>
            <person name="Terry A.Y."/>
            <person name="Boore J.L."/>
            <person name="Simakov O."/>
            <person name="Marletaz F."/>
            <person name="Cho S.-J."/>
            <person name="Edsinger-Gonzales E."/>
            <person name="Havlak P."/>
            <person name="Kuo D.-H."/>
            <person name="Larsson T."/>
            <person name="Lv J."/>
            <person name="Arendt D."/>
            <person name="Savage R."/>
            <person name="Osoegawa K."/>
            <person name="de Jong P."/>
            <person name="Lindberg D.R."/>
            <person name="Seaver E.C."/>
            <person name="Weisblat D.A."/>
            <person name="Putnam N.H."/>
            <person name="Grigoriev I.V."/>
            <person name="Rokhsar D.S."/>
        </authorList>
    </citation>
    <scope>NUCLEOTIDE SEQUENCE</scope>
</reference>
<keyword evidence="9" id="KW-1015">Disulfide bond</keyword>
<dbReference type="EnsemblMetazoa" id="HelroT185513">
    <property type="protein sequence ID" value="HelroP185513"/>
    <property type="gene ID" value="HelroG185513"/>
</dbReference>
<dbReference type="CDD" id="cd00063">
    <property type="entry name" value="FN3"/>
    <property type="match status" value="3"/>
</dbReference>
<dbReference type="HOGENOM" id="CLU_005756_0_0_1"/>
<dbReference type="CTD" id="20210170"/>
<dbReference type="Proteomes" id="UP000015101">
    <property type="component" value="Unassembled WGS sequence"/>
</dbReference>
<proteinExistence type="inferred from homology"/>
<dbReference type="InterPro" id="IPR013098">
    <property type="entry name" value="Ig_I-set"/>
</dbReference>
<protein>
    <recommendedName>
        <fullName evidence="18">Contactin</fullName>
    </recommendedName>
</protein>
<dbReference type="PROSITE" id="PS50853">
    <property type="entry name" value="FN3"/>
    <property type="match status" value="4"/>
</dbReference>
<dbReference type="EMBL" id="KB096365">
    <property type="protein sequence ID" value="ESO05253.1"/>
    <property type="molecule type" value="Genomic_DNA"/>
</dbReference>
<keyword evidence="11" id="KW-0449">Lipoprotein</keyword>
<evidence type="ECO:0000256" key="7">
    <source>
        <dbReference type="ARBA" id="ARBA00022889"/>
    </source>
</evidence>
<dbReference type="GeneID" id="20210170"/>
<keyword evidence="7" id="KW-0130">Cell adhesion</keyword>
<feature type="domain" description="Ig-like" evidence="13">
    <location>
        <begin position="299"/>
        <end position="382"/>
    </location>
</feature>
<dbReference type="InParanoid" id="T1FMX1"/>
<comment type="subcellular location">
    <subcellularLocation>
        <location evidence="1">Cell membrane</location>
        <topology evidence="1">Lipid-anchor</topology>
        <topology evidence="1">GPI-anchor</topology>
    </subcellularLocation>
</comment>
<dbReference type="OrthoDB" id="3666223at2759"/>
<reference evidence="16" key="3">
    <citation type="submission" date="2015-06" db="UniProtKB">
        <authorList>
            <consortium name="EnsemblMetazoa"/>
        </authorList>
    </citation>
    <scope>IDENTIFICATION</scope>
</reference>
<evidence type="ECO:0000259" key="13">
    <source>
        <dbReference type="PROSITE" id="PS50835"/>
    </source>
</evidence>
<accession>T1FMX1</accession>
<dbReference type="PANTHER" id="PTHR44170">
    <property type="entry name" value="PROTEIN SIDEKICK"/>
    <property type="match status" value="1"/>
</dbReference>
<dbReference type="FunFam" id="2.60.40.10:FF:000047">
    <property type="entry name" value="Contactin 1"/>
    <property type="match status" value="1"/>
</dbReference>
<dbReference type="Pfam" id="PF13927">
    <property type="entry name" value="Ig_3"/>
    <property type="match status" value="3"/>
</dbReference>
<dbReference type="RefSeq" id="XP_009016568.1">
    <property type="nucleotide sequence ID" value="XM_009018320.1"/>
</dbReference>
<evidence type="ECO:0000256" key="2">
    <source>
        <dbReference type="ARBA" id="ARBA00009812"/>
    </source>
</evidence>
<keyword evidence="12" id="KW-0393">Immunoglobulin domain</keyword>
<evidence type="ECO:0000256" key="1">
    <source>
        <dbReference type="ARBA" id="ARBA00004609"/>
    </source>
</evidence>
<organism evidence="16 17">
    <name type="scientific">Helobdella robusta</name>
    <name type="common">Californian leech</name>
    <dbReference type="NCBI Taxonomy" id="6412"/>
    <lineage>
        <taxon>Eukaryota</taxon>
        <taxon>Metazoa</taxon>
        <taxon>Spiralia</taxon>
        <taxon>Lophotrochozoa</taxon>
        <taxon>Annelida</taxon>
        <taxon>Clitellata</taxon>
        <taxon>Hirudinea</taxon>
        <taxon>Rhynchobdellida</taxon>
        <taxon>Glossiphoniidae</taxon>
        <taxon>Helobdella</taxon>
    </lineage>
</organism>
<feature type="domain" description="Ig-like" evidence="13">
    <location>
        <begin position="188"/>
        <end position="283"/>
    </location>
</feature>
<dbReference type="InterPro" id="IPR036116">
    <property type="entry name" value="FN3_sf"/>
</dbReference>
<keyword evidence="3" id="KW-1003">Cell membrane</keyword>
<keyword evidence="6" id="KW-0677">Repeat</keyword>
<keyword evidence="5" id="KW-0732">Signal</keyword>
<dbReference type="InterPro" id="IPR007110">
    <property type="entry name" value="Ig-like_dom"/>
</dbReference>
<dbReference type="GO" id="GO:0098609">
    <property type="term" value="P:cell-cell adhesion"/>
    <property type="evidence" value="ECO:0000318"/>
    <property type="project" value="GO_Central"/>
</dbReference>
<dbReference type="InterPro" id="IPR003598">
    <property type="entry name" value="Ig_sub2"/>
</dbReference>
<keyword evidence="10" id="KW-0325">Glycoprotein</keyword>
<dbReference type="GO" id="GO:0098552">
    <property type="term" value="C:side of membrane"/>
    <property type="evidence" value="ECO:0007669"/>
    <property type="project" value="UniProtKB-KW"/>
</dbReference>
<dbReference type="InterPro" id="IPR003599">
    <property type="entry name" value="Ig_sub"/>
</dbReference>
<dbReference type="SMART" id="SM00408">
    <property type="entry name" value="IGc2"/>
    <property type="match status" value="6"/>
</dbReference>
<dbReference type="CDD" id="cd00096">
    <property type="entry name" value="Ig"/>
    <property type="match status" value="1"/>
</dbReference>
<feature type="domain" description="Fibronectin type-III" evidence="14">
    <location>
        <begin position="690"/>
        <end position="793"/>
    </location>
</feature>
<evidence type="ECO:0000256" key="3">
    <source>
        <dbReference type="ARBA" id="ARBA00022475"/>
    </source>
</evidence>
<dbReference type="AlphaFoldDB" id="T1FMX1"/>
<feature type="domain" description="Fibronectin type-III" evidence="14">
    <location>
        <begin position="904"/>
        <end position="1003"/>
    </location>
</feature>
<feature type="domain" description="Fibronectin type-III" evidence="14">
    <location>
        <begin position="796"/>
        <end position="899"/>
    </location>
</feature>
<dbReference type="SUPFAM" id="SSF48726">
    <property type="entry name" value="Immunoglobulin"/>
    <property type="match status" value="6"/>
</dbReference>
<dbReference type="SMART" id="SM00060">
    <property type="entry name" value="FN3"/>
    <property type="match status" value="4"/>
</dbReference>
<dbReference type="PANTHER" id="PTHR44170:SF6">
    <property type="entry name" value="CONTACTIN"/>
    <property type="match status" value="1"/>
</dbReference>
<feature type="domain" description="Ig-like" evidence="13">
    <location>
        <begin position="580"/>
        <end position="680"/>
    </location>
</feature>
<evidence type="ECO:0000256" key="10">
    <source>
        <dbReference type="ARBA" id="ARBA00023180"/>
    </source>
</evidence>
<dbReference type="InterPro" id="IPR036179">
    <property type="entry name" value="Ig-like_dom_sf"/>
</dbReference>
<name>T1FMX1_HELRO</name>
<evidence type="ECO:0000256" key="8">
    <source>
        <dbReference type="ARBA" id="ARBA00023136"/>
    </source>
</evidence>
<dbReference type="FunFam" id="2.60.40.10:FF:004879">
    <property type="match status" value="1"/>
</dbReference>
<dbReference type="GO" id="GO:0030424">
    <property type="term" value="C:axon"/>
    <property type="evidence" value="ECO:0000318"/>
    <property type="project" value="GO_Central"/>
</dbReference>
<comment type="similarity">
    <text evidence="2">Belongs to the immunoglobulin superfamily. Contactin family.</text>
</comment>
<sequence length="1157" mass="130621">MWESDGTEVTGQQFWLDQNVRNWPGNRIAYISSGNQWSWVLINDTGIERPFMCQISKEYVFKITHVLRGFDYGLDENDPEQVPRGPKFTVLPTDSIFDARSQNRYVRMNCDADGNPRPTYSWVVTRQLETKPINTSDPSITLTNGILTINEPTDSLHNGVYYCIASNSFGSIRTHGVQLSFGYLNDFPKSKREPIITGTHVGARIECIPPKTNYDNLVYSWYKNTPTNWIRQDIKWHTFVSADSVLYFQYVSKDDEGNYTCFVTTTQLGMEGKSSMPIQLKVTESAASTQDPIIVNGFPKAFPKSPLVGNEVKLECIAYATDFNRLTYTWSRPDGQFMPSGYRFQNDDQRVLVLSNIKLYDSGIYRCTASSQTGRADTKDVNLVVESAPYFTIPLEDQHKDLGSTVEWFCMSYGIPSVTNEWFINGTLLEYVKMPPDLKNRYSVSGNKLMISNITYRHAGMYQCSATNSHGTSFSSAQLRILAFAPSFKKNPVQPNVFGLLDGNVTMLCSPEASPPANKEWFKDGMALNPGTDPTSRIRMLPNGNLFIRQISSEDKGNYSCTAQNSYGTASSSGRLLVLPQFTIHQPPRDTVVLVNQTAFFHCEAAYNPAIDITYDWYHNSYKIMFIKVRNLGNTVHVFKEPYYERGTGIYRGSLYIYNVQFFHAGDYWCVVKSTTQSVRAKGLLVVEGPPGEPAGVLGSNVGPTNLTLTWWPGPDNGQKTTMFVVEALNTAEGFWRRVKIESRDTFVQNVMVSTIVDGLNPYTEYKFRVFGVNIYGEGVPSKNSPLYRTSQAPPVIYPLGLKGGGGKVGTLNITWEQVPLSSWNAEKGKVGYIVHWKRYDMNDDQWAKTNITDPMITKLVVLIGPQNFYMLYNLRIQFFNPMGVGPMSPQVNAMSAEDLPTGVPISVRAVYANATAITVEWLPVANTREVMRGVLLGYRINYWVDKEEDEQMGLFRIIRNNTDNGLIIALRENTDYMINVQAVNTAGNGPKSENYRTKTLRAAPKEAPQQVTVSMIDEQSVQLHWRGVYTTIEEEPLEGYIVRYWRRGENIYVAKNVDAGKQIRYILSGLEQYVQYELRVYGYSRGGDGLQSSPTLEFIIGDKAQILQDSPDKQYIVSGLGYIPFIPSECSLLLPKLFHNLFIIAVTFLLRLMLIS</sequence>
<dbReference type="Pfam" id="PF00041">
    <property type="entry name" value="fn3"/>
    <property type="match status" value="3"/>
</dbReference>
<dbReference type="GO" id="GO:0005886">
    <property type="term" value="C:plasma membrane"/>
    <property type="evidence" value="ECO:0000318"/>
    <property type="project" value="GO_Central"/>
</dbReference>
<keyword evidence="4" id="KW-0336">GPI-anchor</keyword>
<dbReference type="OMA" id="GYQLSYH"/>
<feature type="domain" description="Ig-like" evidence="13">
    <location>
        <begin position="389"/>
        <end position="480"/>
    </location>
</feature>
<evidence type="ECO:0000256" key="12">
    <source>
        <dbReference type="ARBA" id="ARBA00023319"/>
    </source>
</evidence>
<evidence type="ECO:0000313" key="17">
    <source>
        <dbReference type="Proteomes" id="UP000015101"/>
    </source>
</evidence>
<keyword evidence="8" id="KW-0472">Membrane</keyword>
<evidence type="ECO:0008006" key="18">
    <source>
        <dbReference type="Google" id="ProtNLM"/>
    </source>
</evidence>
<keyword evidence="17" id="KW-1185">Reference proteome</keyword>
<dbReference type="Gene3D" id="2.60.40.10">
    <property type="entry name" value="Immunoglobulins"/>
    <property type="match status" value="10"/>
</dbReference>
<feature type="domain" description="Ig-like" evidence="13">
    <location>
        <begin position="486"/>
        <end position="577"/>
    </location>
</feature>
<dbReference type="FunFam" id="2.60.40.10:FF:000035">
    <property type="entry name" value="Contactin 1"/>
    <property type="match status" value="1"/>
</dbReference>
<dbReference type="FunFam" id="2.60.40.10:FF:000028">
    <property type="entry name" value="Neuronal cell adhesion molecule"/>
    <property type="match status" value="1"/>
</dbReference>
<dbReference type="SMART" id="SM00409">
    <property type="entry name" value="IG"/>
    <property type="match status" value="6"/>
</dbReference>
<feature type="domain" description="Fibronectin type-III" evidence="14">
    <location>
        <begin position="1008"/>
        <end position="1104"/>
    </location>
</feature>
<evidence type="ECO:0000256" key="4">
    <source>
        <dbReference type="ARBA" id="ARBA00022622"/>
    </source>
</evidence>
<dbReference type="Pfam" id="PF07679">
    <property type="entry name" value="I-set"/>
    <property type="match status" value="2"/>
</dbReference>
<reference evidence="15 17" key="2">
    <citation type="journal article" date="2013" name="Nature">
        <title>Insights into bilaterian evolution from three spiralian genomes.</title>
        <authorList>
            <person name="Simakov O."/>
            <person name="Marletaz F."/>
            <person name="Cho S.J."/>
            <person name="Edsinger-Gonzales E."/>
            <person name="Havlak P."/>
            <person name="Hellsten U."/>
            <person name="Kuo D.H."/>
            <person name="Larsson T."/>
            <person name="Lv J."/>
            <person name="Arendt D."/>
            <person name="Savage R."/>
            <person name="Osoegawa K."/>
            <person name="de Jong P."/>
            <person name="Grimwood J."/>
            <person name="Chapman J.A."/>
            <person name="Shapiro H."/>
            <person name="Aerts A."/>
            <person name="Otillar R.P."/>
            <person name="Terry A.Y."/>
            <person name="Boore J.L."/>
            <person name="Grigoriev I.V."/>
            <person name="Lindberg D.R."/>
            <person name="Seaver E.C."/>
            <person name="Weisblat D.A."/>
            <person name="Putnam N.H."/>
            <person name="Rokhsar D.S."/>
        </authorList>
    </citation>
    <scope>NUCLEOTIDE SEQUENCE</scope>
</reference>
<evidence type="ECO:0000256" key="11">
    <source>
        <dbReference type="ARBA" id="ARBA00023288"/>
    </source>
</evidence>